<feature type="coiled-coil region" evidence="1">
    <location>
        <begin position="265"/>
        <end position="320"/>
    </location>
</feature>
<dbReference type="InterPro" id="IPR031887">
    <property type="entry name" value="SDCCAG8"/>
</dbReference>
<gene>
    <name evidence="2" type="ORF">OXX778_LOCUS10200</name>
</gene>
<reference evidence="2" key="1">
    <citation type="submission" date="2021-02" db="EMBL/GenBank/DDBJ databases">
        <authorList>
            <person name="Nowell W R."/>
        </authorList>
    </citation>
    <scope>NUCLEOTIDE SEQUENCE</scope>
    <source>
        <strain evidence="2">Ploen Becks lab</strain>
    </source>
</reference>
<dbReference type="GO" id="GO:0005813">
    <property type="term" value="C:centrosome"/>
    <property type="evidence" value="ECO:0007669"/>
    <property type="project" value="InterPro"/>
</dbReference>
<comment type="caution">
    <text evidence="2">The sequence shown here is derived from an EMBL/GenBank/DDBJ whole genome shotgun (WGS) entry which is preliminary data.</text>
</comment>
<dbReference type="GO" id="GO:0035148">
    <property type="term" value="P:tube formation"/>
    <property type="evidence" value="ECO:0007669"/>
    <property type="project" value="TreeGrafter"/>
</dbReference>
<proteinExistence type="predicted"/>
<feature type="coiled-coil region" evidence="1">
    <location>
        <begin position="378"/>
        <end position="426"/>
    </location>
</feature>
<keyword evidence="1" id="KW-0175">Coiled coil</keyword>
<dbReference type="Proteomes" id="UP000663879">
    <property type="component" value="Unassembled WGS sequence"/>
</dbReference>
<protein>
    <submittedName>
        <fullName evidence="2">Uncharacterized protein</fullName>
    </submittedName>
</protein>
<dbReference type="GO" id="GO:0005814">
    <property type="term" value="C:centriole"/>
    <property type="evidence" value="ECO:0007669"/>
    <property type="project" value="TreeGrafter"/>
</dbReference>
<dbReference type="GO" id="GO:0001764">
    <property type="term" value="P:neuron migration"/>
    <property type="evidence" value="ECO:0007669"/>
    <property type="project" value="TreeGrafter"/>
</dbReference>
<evidence type="ECO:0000313" key="3">
    <source>
        <dbReference type="Proteomes" id="UP000663879"/>
    </source>
</evidence>
<organism evidence="2 3">
    <name type="scientific">Brachionus calyciflorus</name>
    <dbReference type="NCBI Taxonomy" id="104777"/>
    <lineage>
        <taxon>Eukaryota</taxon>
        <taxon>Metazoa</taxon>
        <taxon>Spiralia</taxon>
        <taxon>Gnathifera</taxon>
        <taxon>Rotifera</taxon>
        <taxon>Eurotatoria</taxon>
        <taxon>Monogononta</taxon>
        <taxon>Pseudotrocha</taxon>
        <taxon>Ploima</taxon>
        <taxon>Brachionidae</taxon>
        <taxon>Brachionus</taxon>
    </lineage>
</organism>
<dbReference type="GO" id="GO:0030010">
    <property type="term" value="P:establishment of cell polarity"/>
    <property type="evidence" value="ECO:0007669"/>
    <property type="project" value="TreeGrafter"/>
</dbReference>
<dbReference type="PANTHER" id="PTHR34343:SF1">
    <property type="entry name" value="SEROLOGICALLY DEFINED COLON CANCER ANTIGEN 8"/>
    <property type="match status" value="1"/>
</dbReference>
<sequence length="641" mass="75581">MDRKIRRSVSNADRLRELLDISNDNEKSTLDQVKSRHNFKETPQIDDLIRLIQSTESVNQQLLIENKFLKDETQLLKTNILNLVNENSLLHKELKNATVLEILNEVQTNPNFTQNQNNSQTDASLKEELHQSQLLINELQKKLELALKTKSHLGSNTLDQIESDPLIFNSKFNEELEIKLRQIDSLKNEIDLLNKSKVYMKNKLEECEAKENELLSQIKKYVDLVKHLEMEKNQAYGERDIYREDKINTDKKLETILRDFNEKILSEKEIILENVESQIKKLTEENQILEERSFKQENLIDRLTRDKIDLISELESYKQKCNSIDFDTHRMAETLRNKYLDVLKERDILLQENKRVRHDYDLYVKQNDQDKFCLRDELNTTRNRLLDVEKDLINSQEQCIKLTEQLNKLEADIVSIKHSKEVIENQRQDNIKQLTNKYQERESQLAQGIEAIQARYCLTVKELEELVDSQKKLINNLRSELKTCNEQLELLALKYKQDVEHLSNQCYEMTIRLGKYETRVNEYEMQNVKHNELHDKMKDRLKELTTKIQFQQDALEKSKSNETLMTSTNLQLIQEVSSLKDQIKLLKMPNRNTNNVKKASQAENSYNSLNNMLNMTSRIDLGTINTVRSAIENSLYSMKSN</sequence>
<keyword evidence="3" id="KW-1185">Reference proteome</keyword>
<evidence type="ECO:0000256" key="1">
    <source>
        <dbReference type="SAM" id="Coils"/>
    </source>
</evidence>
<accession>A0A813Y5T7</accession>
<dbReference type="AlphaFoldDB" id="A0A813Y5T7"/>
<dbReference type="OrthoDB" id="10252347at2759"/>
<dbReference type="Pfam" id="PF15964">
    <property type="entry name" value="CCCAP"/>
    <property type="match status" value="1"/>
</dbReference>
<name>A0A813Y5T7_9BILA</name>
<dbReference type="PANTHER" id="PTHR34343">
    <property type="entry name" value="SEROLOGICALLY DEFINED COLON CANCER ANTIGEN 8"/>
    <property type="match status" value="1"/>
</dbReference>
<dbReference type="GO" id="GO:0007098">
    <property type="term" value="P:centrosome cycle"/>
    <property type="evidence" value="ECO:0007669"/>
    <property type="project" value="InterPro"/>
</dbReference>
<feature type="coiled-coil region" evidence="1">
    <location>
        <begin position="122"/>
        <end position="224"/>
    </location>
</feature>
<feature type="coiled-coil region" evidence="1">
    <location>
        <begin position="460"/>
        <end position="561"/>
    </location>
</feature>
<dbReference type="EMBL" id="CAJNOC010001589">
    <property type="protein sequence ID" value="CAF0876579.1"/>
    <property type="molecule type" value="Genomic_DNA"/>
</dbReference>
<evidence type="ECO:0000313" key="2">
    <source>
        <dbReference type="EMBL" id="CAF0876579.1"/>
    </source>
</evidence>